<feature type="signal peptide" evidence="2">
    <location>
        <begin position="1"/>
        <end position="18"/>
    </location>
</feature>
<dbReference type="EMBL" id="JWZT01003127">
    <property type="protein sequence ID" value="KII67616.1"/>
    <property type="molecule type" value="Genomic_DNA"/>
</dbReference>
<evidence type="ECO:0000313" key="4">
    <source>
        <dbReference type="Proteomes" id="UP000031668"/>
    </source>
</evidence>
<evidence type="ECO:0000313" key="3">
    <source>
        <dbReference type="EMBL" id="KII67616.1"/>
    </source>
</evidence>
<accession>A0A0C2MKA3</accession>
<protein>
    <submittedName>
        <fullName evidence="3">Uncharacterized protein</fullName>
    </submittedName>
</protein>
<keyword evidence="1" id="KW-0472">Membrane</keyword>
<sequence length="283" mass="33648">MFKYIIIVNFLVLPIIKTKNVEKCKNKEYEILDHILNFFDNIGINYCSQNFRFDTLFKYNDEIQNSTSLTFKCSIDNSEQFIETYFKSDSYPKNLVEELLNELEHDLLDKVLDWDICLPNPKISHLGLMNFEHTVKNLVNGFDLKAIVPIKCFLIKQTREYNEALHITADESRRLVDYINHERTKIIILNDNLHRRMSDFVRNKPELRKWSTNIYLMTVLSCYVDNIENTEKINDIIQKADRFRSITRYKTNTFDAKILRCVGFVIVLLIVVVSVKKLRIRMR</sequence>
<evidence type="ECO:0000256" key="2">
    <source>
        <dbReference type="SAM" id="SignalP"/>
    </source>
</evidence>
<keyword evidence="2" id="KW-0732">Signal</keyword>
<dbReference type="AlphaFoldDB" id="A0A0C2MKA3"/>
<reference evidence="3 4" key="1">
    <citation type="journal article" date="2014" name="Genome Biol. Evol.">
        <title>The genome of the myxosporean Thelohanellus kitauei shows adaptations to nutrient acquisition within its fish host.</title>
        <authorList>
            <person name="Yang Y."/>
            <person name="Xiong J."/>
            <person name="Zhou Z."/>
            <person name="Huo F."/>
            <person name="Miao W."/>
            <person name="Ran C."/>
            <person name="Liu Y."/>
            <person name="Zhang J."/>
            <person name="Feng J."/>
            <person name="Wang M."/>
            <person name="Wang M."/>
            <person name="Wang L."/>
            <person name="Yao B."/>
        </authorList>
    </citation>
    <scope>NUCLEOTIDE SEQUENCE [LARGE SCALE GENOMIC DNA]</scope>
    <source>
        <strain evidence="3">Wuqing</strain>
    </source>
</reference>
<proteinExistence type="predicted"/>
<feature type="chain" id="PRO_5002164387" evidence="2">
    <location>
        <begin position="19"/>
        <end position="283"/>
    </location>
</feature>
<gene>
    <name evidence="3" type="ORF">RF11_10289</name>
</gene>
<feature type="transmembrane region" description="Helical" evidence="1">
    <location>
        <begin position="257"/>
        <end position="275"/>
    </location>
</feature>
<name>A0A0C2MKA3_THEKT</name>
<comment type="caution">
    <text evidence="3">The sequence shown here is derived from an EMBL/GenBank/DDBJ whole genome shotgun (WGS) entry which is preliminary data.</text>
</comment>
<keyword evidence="4" id="KW-1185">Reference proteome</keyword>
<keyword evidence="1" id="KW-1133">Transmembrane helix</keyword>
<evidence type="ECO:0000256" key="1">
    <source>
        <dbReference type="SAM" id="Phobius"/>
    </source>
</evidence>
<keyword evidence="1" id="KW-0812">Transmembrane</keyword>
<dbReference type="Proteomes" id="UP000031668">
    <property type="component" value="Unassembled WGS sequence"/>
</dbReference>
<organism evidence="3 4">
    <name type="scientific">Thelohanellus kitauei</name>
    <name type="common">Myxosporean</name>
    <dbReference type="NCBI Taxonomy" id="669202"/>
    <lineage>
        <taxon>Eukaryota</taxon>
        <taxon>Metazoa</taxon>
        <taxon>Cnidaria</taxon>
        <taxon>Myxozoa</taxon>
        <taxon>Myxosporea</taxon>
        <taxon>Bivalvulida</taxon>
        <taxon>Platysporina</taxon>
        <taxon>Myxobolidae</taxon>
        <taxon>Thelohanellus</taxon>
    </lineage>
</organism>